<dbReference type="RefSeq" id="WP_111494623.1">
    <property type="nucleotide sequence ID" value="NZ_CP031264.1"/>
</dbReference>
<feature type="region of interest" description="Disordered" evidence="1">
    <location>
        <begin position="103"/>
        <end position="140"/>
    </location>
</feature>
<reference evidence="3" key="1">
    <citation type="submission" date="2018-07" db="EMBL/GenBank/DDBJ databases">
        <title>Streptacidiphilus bronchialis DSM 106435 chromosome.</title>
        <authorList>
            <person name="Batra D."/>
            <person name="Gulvik C.A."/>
        </authorList>
    </citation>
    <scope>NUCLEOTIDE SEQUENCE [LARGE SCALE GENOMIC DNA]</scope>
    <source>
        <strain evidence="3">DSM 106435</strain>
    </source>
</reference>
<dbReference type="EMBL" id="CP031264">
    <property type="protein sequence ID" value="AXI78183.1"/>
    <property type="molecule type" value="Genomic_DNA"/>
</dbReference>
<dbReference type="KEGG" id="stri:C7M71_012765"/>
<dbReference type="AlphaFoldDB" id="A0A345SWS8"/>
<dbReference type="OrthoDB" id="3383530at2"/>
<protein>
    <submittedName>
        <fullName evidence="2">Uncharacterized protein</fullName>
    </submittedName>
</protein>
<dbReference type="Proteomes" id="UP000249340">
    <property type="component" value="Chromosome"/>
</dbReference>
<organism evidence="2 3">
    <name type="scientific">Peterkaempfera bronchialis</name>
    <dbReference type="NCBI Taxonomy" id="2126346"/>
    <lineage>
        <taxon>Bacteria</taxon>
        <taxon>Bacillati</taxon>
        <taxon>Actinomycetota</taxon>
        <taxon>Actinomycetes</taxon>
        <taxon>Kitasatosporales</taxon>
        <taxon>Streptomycetaceae</taxon>
        <taxon>Peterkaempfera</taxon>
    </lineage>
</organism>
<evidence type="ECO:0000256" key="1">
    <source>
        <dbReference type="SAM" id="MobiDB-lite"/>
    </source>
</evidence>
<evidence type="ECO:0000313" key="3">
    <source>
        <dbReference type="Proteomes" id="UP000249340"/>
    </source>
</evidence>
<accession>A0A345SWS8</accession>
<gene>
    <name evidence="2" type="ORF">C7M71_012765</name>
</gene>
<name>A0A345SWS8_9ACTN</name>
<sequence>MDAELMALSSTAATTVVGLLATDAWEQARHAMGSLWRRVHPQRAETVEAELTEARAEVLAARASGDEQAEQALVEEWQSRLRRLLAADPQLADEMRRIVAEFAAEPPSGDGTPGTVRQDAKASHGSRVYQAGRDLHVTGQ</sequence>
<keyword evidence="3" id="KW-1185">Reference proteome</keyword>
<evidence type="ECO:0000313" key="2">
    <source>
        <dbReference type="EMBL" id="AXI78183.1"/>
    </source>
</evidence>
<proteinExistence type="predicted"/>